<dbReference type="Pfam" id="PF03732">
    <property type="entry name" value="Retrotrans_gag"/>
    <property type="match status" value="1"/>
</dbReference>
<dbReference type="PANTHER" id="PTHR33223">
    <property type="entry name" value="CCHC-TYPE DOMAIN-CONTAINING PROTEIN"/>
    <property type="match status" value="1"/>
</dbReference>
<sequence>MQMIQSSFQFGGLPSDDSNSHLVNFLEICDTFKCNGVTDGAIRLRLFSFSLRDKAKSWLNSLPNWSITTWEDLAQKFLAKFFSLAKIAKMRNDITSFTQFDGEPLYEAWERSIKTTIDAVVGGALMSKNATDAYNLLEKMASNNHQWPSKRSGPRKAVGAYEIDALLNLTAQVAVQVAALSKKFDALGVHAV</sequence>
<evidence type="ECO:0000313" key="2">
    <source>
        <dbReference type="Proteomes" id="UP000694886"/>
    </source>
</evidence>
<feature type="domain" description="Retrotransposon gag" evidence="1">
    <location>
        <begin position="45"/>
        <end position="111"/>
    </location>
</feature>
<accession>A0AB32WQ64</accession>
<evidence type="ECO:0000259" key="1">
    <source>
        <dbReference type="Pfam" id="PF03732"/>
    </source>
</evidence>
<dbReference type="Proteomes" id="UP000694886">
    <property type="component" value="Chromosome 7"/>
</dbReference>
<name>A0AB32WQ64_THECC</name>
<dbReference type="AlphaFoldDB" id="A0AB32WQ64"/>
<dbReference type="KEGG" id="tcc:108662829"/>
<dbReference type="Gramene" id="Tc07v2_t015130.1">
    <property type="protein sequence ID" value="Tc07v2_p015130.1"/>
    <property type="gene ID" value="Tc07v2_g015130"/>
</dbReference>
<proteinExistence type="predicted"/>
<protein>
    <submittedName>
        <fullName evidence="3">Uncharacterized protein LOC108662829</fullName>
    </submittedName>
</protein>
<reference evidence="2" key="1">
    <citation type="journal article" date="1997" name="Nucleic Acids Res.">
        <title>tRNAscan-SE: a program for improved detection of transfer RNA genes in genomic sequence.</title>
        <authorList>
            <person name="Lowe T.M."/>
            <person name="Eddy S.R."/>
        </authorList>
    </citation>
    <scope>NUCLEOTIDE SEQUENCE [LARGE SCALE GENOMIC DNA]</scope>
    <source>
        <strain evidence="2">r\B97-61/B2</strain>
    </source>
</reference>
<evidence type="ECO:0000313" key="3">
    <source>
        <dbReference type="RefSeq" id="XP_017979916.1"/>
    </source>
</evidence>
<dbReference type="PANTHER" id="PTHR33223:SF11">
    <property type="entry name" value="ELEMENT PROTEIN, PUTATIVE-RELATED"/>
    <property type="match status" value="1"/>
</dbReference>
<gene>
    <name evidence="3" type="primary">LOC108662829</name>
</gene>
<dbReference type="InterPro" id="IPR005162">
    <property type="entry name" value="Retrotrans_gag_dom"/>
</dbReference>
<dbReference type="RefSeq" id="XP_017979916.1">
    <property type="nucleotide sequence ID" value="XM_018124427.1"/>
</dbReference>
<reference evidence="3" key="2">
    <citation type="submission" date="2025-08" db="UniProtKB">
        <authorList>
            <consortium name="RefSeq"/>
        </authorList>
    </citation>
    <scope>IDENTIFICATION</scope>
</reference>
<organism evidence="2 3">
    <name type="scientific">Theobroma cacao</name>
    <name type="common">Cacao</name>
    <name type="synonym">Cocoa</name>
    <dbReference type="NCBI Taxonomy" id="3641"/>
    <lineage>
        <taxon>Eukaryota</taxon>
        <taxon>Viridiplantae</taxon>
        <taxon>Streptophyta</taxon>
        <taxon>Embryophyta</taxon>
        <taxon>Tracheophyta</taxon>
        <taxon>Spermatophyta</taxon>
        <taxon>Magnoliopsida</taxon>
        <taxon>eudicotyledons</taxon>
        <taxon>Gunneridae</taxon>
        <taxon>Pentapetalae</taxon>
        <taxon>rosids</taxon>
        <taxon>malvids</taxon>
        <taxon>Malvales</taxon>
        <taxon>Malvaceae</taxon>
        <taxon>Byttnerioideae</taxon>
        <taxon>Theobroma</taxon>
    </lineage>
</organism>
<dbReference type="GeneID" id="108662829"/>